<dbReference type="RefSeq" id="WP_086533866.1">
    <property type="nucleotide sequence ID" value="NZ_NGFO01000002.1"/>
</dbReference>
<reference evidence="8 9" key="1">
    <citation type="submission" date="2017-05" db="EMBL/GenBank/DDBJ databases">
        <title>Biotechnological potential of actinobacteria isolated from South African environments.</title>
        <authorList>
            <person name="Le Roes-Hill M."/>
            <person name="Prins A."/>
            <person name="Durrell K.A."/>
        </authorList>
    </citation>
    <scope>NUCLEOTIDE SEQUENCE [LARGE SCALE GENOMIC DNA]</scope>
    <source>
        <strain evidence="8">BS2</strain>
    </source>
</reference>
<keyword evidence="5 7" id="KW-1133">Transmembrane helix</keyword>
<keyword evidence="3" id="KW-1003">Cell membrane</keyword>
<dbReference type="Proteomes" id="UP000194632">
    <property type="component" value="Unassembled WGS sequence"/>
</dbReference>
<protein>
    <submittedName>
        <fullName evidence="8">DUF350 domain-containing protein</fullName>
    </submittedName>
</protein>
<evidence type="ECO:0000256" key="5">
    <source>
        <dbReference type="ARBA" id="ARBA00022989"/>
    </source>
</evidence>
<dbReference type="EMBL" id="NGFO01000002">
    <property type="protein sequence ID" value="OUC80727.1"/>
    <property type="molecule type" value="Genomic_DNA"/>
</dbReference>
<dbReference type="Pfam" id="PF03994">
    <property type="entry name" value="DUF350"/>
    <property type="match status" value="1"/>
</dbReference>
<comment type="caution">
    <text evidence="8">The sequence shown here is derived from an EMBL/GenBank/DDBJ whole genome shotgun (WGS) entry which is preliminary data.</text>
</comment>
<keyword evidence="9" id="KW-1185">Reference proteome</keyword>
<feature type="transmembrane region" description="Helical" evidence="7">
    <location>
        <begin position="140"/>
        <end position="160"/>
    </location>
</feature>
<feature type="transmembrane region" description="Helical" evidence="7">
    <location>
        <begin position="7"/>
        <end position="29"/>
    </location>
</feature>
<dbReference type="AlphaFoldDB" id="A0A243QH68"/>
<dbReference type="GO" id="GO:0005886">
    <property type="term" value="C:plasma membrane"/>
    <property type="evidence" value="ECO:0007669"/>
    <property type="project" value="UniProtKB-SubCell"/>
</dbReference>
<proteinExistence type="inferred from homology"/>
<organism evidence="8 9">
    <name type="scientific">Gordonia lacunae</name>
    <dbReference type="NCBI Taxonomy" id="417102"/>
    <lineage>
        <taxon>Bacteria</taxon>
        <taxon>Bacillati</taxon>
        <taxon>Actinomycetota</taxon>
        <taxon>Actinomycetes</taxon>
        <taxon>Mycobacteriales</taxon>
        <taxon>Gordoniaceae</taxon>
        <taxon>Gordonia</taxon>
    </lineage>
</organism>
<evidence type="ECO:0000313" key="9">
    <source>
        <dbReference type="Proteomes" id="UP000194632"/>
    </source>
</evidence>
<evidence type="ECO:0000256" key="7">
    <source>
        <dbReference type="SAM" id="Phobius"/>
    </source>
</evidence>
<dbReference type="InterPro" id="IPR007140">
    <property type="entry name" value="DUF350"/>
</dbReference>
<evidence type="ECO:0000256" key="1">
    <source>
        <dbReference type="ARBA" id="ARBA00004651"/>
    </source>
</evidence>
<keyword evidence="4 7" id="KW-0812">Transmembrane</keyword>
<evidence type="ECO:0000256" key="4">
    <source>
        <dbReference type="ARBA" id="ARBA00022692"/>
    </source>
</evidence>
<gene>
    <name evidence="8" type="ORF">CA982_03065</name>
</gene>
<name>A0A243QH68_9ACTN</name>
<keyword evidence="6 7" id="KW-0472">Membrane</keyword>
<feature type="transmembrane region" description="Helical" evidence="7">
    <location>
        <begin position="80"/>
        <end position="101"/>
    </location>
</feature>
<feature type="transmembrane region" description="Helical" evidence="7">
    <location>
        <begin position="49"/>
        <end position="68"/>
    </location>
</feature>
<evidence type="ECO:0000256" key="3">
    <source>
        <dbReference type="ARBA" id="ARBA00022475"/>
    </source>
</evidence>
<dbReference type="STRING" id="417102.CA982_03065"/>
<dbReference type="OrthoDB" id="5191770at2"/>
<accession>A0A243QH68</accession>
<sequence length="161" mass="17231">MELLRDNLAAGASFSLVGIAVLILGFAALDLVTPGRLRQLVWIEHNRNAVLLTTSTVIGLAIVLVCSVIDTELLELWRALLYTVAYSVLTIAVMMWSFVLIDWLTPGKLGTLLFDGSPGDDRTPDDAVTTGRRAADEHPAGWITAAVFVAVGAVIGMTLLV</sequence>
<comment type="subcellular location">
    <subcellularLocation>
        <location evidence="1">Cell membrane</location>
        <topology evidence="1">Multi-pass membrane protein</topology>
    </subcellularLocation>
</comment>
<evidence type="ECO:0000256" key="6">
    <source>
        <dbReference type="ARBA" id="ARBA00023136"/>
    </source>
</evidence>
<evidence type="ECO:0000256" key="2">
    <source>
        <dbReference type="ARBA" id="ARBA00005779"/>
    </source>
</evidence>
<evidence type="ECO:0000313" key="8">
    <source>
        <dbReference type="EMBL" id="OUC80727.1"/>
    </source>
</evidence>
<comment type="similarity">
    <text evidence="2">Belongs to the UPF0719 family.</text>
</comment>